<feature type="transmembrane region" description="Helical" evidence="10">
    <location>
        <begin position="31"/>
        <end position="49"/>
    </location>
</feature>
<dbReference type="PANTHER" id="PTHR10655:SF17">
    <property type="entry name" value="LYSOPHOSPHOLIPASE-LIKE PROTEIN 1"/>
    <property type="match status" value="1"/>
</dbReference>
<keyword evidence="5" id="KW-0378">Hydrolase</keyword>
<dbReference type="GO" id="GO:0008474">
    <property type="term" value="F:palmitoyl-(protein) hydrolase activity"/>
    <property type="evidence" value="ECO:0007669"/>
    <property type="project" value="UniProtKB-EC"/>
</dbReference>
<keyword evidence="10" id="KW-0472">Membrane</keyword>
<dbReference type="EC" id="3.1.2.22" evidence="2"/>
<evidence type="ECO:0000313" key="13">
    <source>
        <dbReference type="Proteomes" id="UP000764110"/>
    </source>
</evidence>
<proteinExistence type="inferred from homology"/>
<comment type="caution">
    <text evidence="12">The sequence shown here is derived from an EMBL/GenBank/DDBJ whole genome shotgun (WGS) entry which is preliminary data.</text>
</comment>
<keyword evidence="6" id="KW-0443">Lipid metabolism</keyword>
<evidence type="ECO:0000313" key="12">
    <source>
        <dbReference type="EMBL" id="KAH0600477.1"/>
    </source>
</evidence>
<evidence type="ECO:0000256" key="10">
    <source>
        <dbReference type="SAM" id="Phobius"/>
    </source>
</evidence>
<accession>A0A9P8MIJ1</accession>
<evidence type="ECO:0000256" key="8">
    <source>
        <dbReference type="ARBA" id="ARBA00031195"/>
    </source>
</evidence>
<keyword evidence="10" id="KW-0812">Transmembrane</keyword>
<organism evidence="12 13">
    <name type="scientific">Metarhizium humberi</name>
    <dbReference type="NCBI Taxonomy" id="2596975"/>
    <lineage>
        <taxon>Eukaryota</taxon>
        <taxon>Fungi</taxon>
        <taxon>Dikarya</taxon>
        <taxon>Ascomycota</taxon>
        <taxon>Pezizomycotina</taxon>
        <taxon>Sordariomycetes</taxon>
        <taxon>Hypocreomycetidae</taxon>
        <taxon>Hypocreales</taxon>
        <taxon>Clavicipitaceae</taxon>
        <taxon>Metarhizium</taxon>
    </lineage>
</organism>
<dbReference type="Pfam" id="PF02230">
    <property type="entry name" value="Abhydrolase_2"/>
    <property type="match status" value="1"/>
</dbReference>
<sequence length="406" mass="43580">MEVPPGPQPLHPSIAEPVSSFAHLMFNLRHAFALSLLLPAIVYLVPLFLKFTYSSARVESAPNGPRGTAKDATFLSSRSASLSDIASDTATMSAASSASSIRRIAPLVIPAAGRHTATVVFIHGLGDTGHGWADAVSFWRTRQSMNEIKFILPHAPHIPITMNGGMPMPGWFDIKTLVKGADEDGPGVLQSRDYLHGLIQQEIKDGIPADRIVLGGFSQGGAMSIFAGLTAPVKIGGIVGLSSWLLLNQKFKDYVPDGNINKDTPIFMGHGDRDPLVLYDLAKDSEKALSSMGYSVTFKTYRKMGSVWPSSTLVWHSVFDEAPQCAGFSLLSAGTDDVQVESQDDATCLFRSESSRLPAPEELIPQIGQGFATFQPTLKPVRLASAPVNELLVRLDASTAPSLNLI</sequence>
<keyword evidence="6" id="KW-0276">Fatty acid metabolism</keyword>
<keyword evidence="4" id="KW-0719">Serine esterase</keyword>
<dbReference type="GO" id="GO:0005737">
    <property type="term" value="C:cytoplasm"/>
    <property type="evidence" value="ECO:0007669"/>
    <property type="project" value="TreeGrafter"/>
</dbReference>
<dbReference type="SUPFAM" id="SSF53474">
    <property type="entry name" value="alpha/beta-Hydrolases"/>
    <property type="match status" value="1"/>
</dbReference>
<dbReference type="Gene3D" id="3.40.50.1820">
    <property type="entry name" value="alpha/beta hydrolase"/>
    <property type="match status" value="1"/>
</dbReference>
<dbReference type="InterPro" id="IPR050565">
    <property type="entry name" value="LYPA1-2/EST-like"/>
</dbReference>
<keyword evidence="10" id="KW-1133">Transmembrane helix</keyword>
<dbReference type="AlphaFoldDB" id="A0A9P8MIJ1"/>
<dbReference type="PANTHER" id="PTHR10655">
    <property type="entry name" value="LYSOPHOSPHOLIPASE-RELATED"/>
    <property type="match status" value="1"/>
</dbReference>
<comment type="catalytic activity">
    <reaction evidence="9">
        <text>S-hexadecanoyl-L-cysteinyl-[protein] + H2O = L-cysteinyl-[protein] + hexadecanoate + H(+)</text>
        <dbReference type="Rhea" id="RHEA:19233"/>
        <dbReference type="Rhea" id="RHEA-COMP:10131"/>
        <dbReference type="Rhea" id="RHEA-COMP:11032"/>
        <dbReference type="ChEBI" id="CHEBI:7896"/>
        <dbReference type="ChEBI" id="CHEBI:15377"/>
        <dbReference type="ChEBI" id="CHEBI:15378"/>
        <dbReference type="ChEBI" id="CHEBI:29950"/>
        <dbReference type="ChEBI" id="CHEBI:74151"/>
        <dbReference type="EC" id="3.1.2.22"/>
    </reaction>
</comment>
<reference evidence="12 13" key="1">
    <citation type="submission" date="2020-07" db="EMBL/GenBank/DDBJ databases">
        <title>Metarhizium humberi genome.</title>
        <authorList>
            <person name="Lysoe E."/>
        </authorList>
    </citation>
    <scope>NUCLEOTIDE SEQUENCE [LARGE SCALE GENOMIC DNA]</scope>
    <source>
        <strain evidence="12 13">ESALQ1638</strain>
    </source>
</reference>
<evidence type="ECO:0000256" key="9">
    <source>
        <dbReference type="ARBA" id="ARBA00047337"/>
    </source>
</evidence>
<keyword evidence="13" id="KW-1185">Reference proteome</keyword>
<gene>
    <name evidence="12" type="ORF">MHUMG1_01473</name>
</gene>
<dbReference type="EMBL" id="JACEFI010000002">
    <property type="protein sequence ID" value="KAH0600477.1"/>
    <property type="molecule type" value="Genomic_DNA"/>
</dbReference>
<evidence type="ECO:0000256" key="2">
    <source>
        <dbReference type="ARBA" id="ARBA00012423"/>
    </source>
</evidence>
<evidence type="ECO:0000256" key="6">
    <source>
        <dbReference type="ARBA" id="ARBA00022832"/>
    </source>
</evidence>
<evidence type="ECO:0000256" key="5">
    <source>
        <dbReference type="ARBA" id="ARBA00022801"/>
    </source>
</evidence>
<dbReference type="Proteomes" id="UP000764110">
    <property type="component" value="Unassembled WGS sequence"/>
</dbReference>
<dbReference type="InterPro" id="IPR029058">
    <property type="entry name" value="AB_hydrolase_fold"/>
</dbReference>
<dbReference type="GO" id="GO:0052689">
    <property type="term" value="F:carboxylic ester hydrolase activity"/>
    <property type="evidence" value="ECO:0007669"/>
    <property type="project" value="UniProtKB-KW"/>
</dbReference>
<evidence type="ECO:0000259" key="11">
    <source>
        <dbReference type="Pfam" id="PF02230"/>
    </source>
</evidence>
<name>A0A9P8MIJ1_9HYPO</name>
<comment type="similarity">
    <text evidence="1">Belongs to the AB hydrolase superfamily. AB hydrolase 2 family.</text>
</comment>
<evidence type="ECO:0000256" key="4">
    <source>
        <dbReference type="ARBA" id="ARBA00022487"/>
    </source>
</evidence>
<dbReference type="InterPro" id="IPR003140">
    <property type="entry name" value="PLipase/COase/thioEstase"/>
</dbReference>
<evidence type="ECO:0000256" key="7">
    <source>
        <dbReference type="ARBA" id="ARBA00029392"/>
    </source>
</evidence>
<evidence type="ECO:0000256" key="1">
    <source>
        <dbReference type="ARBA" id="ARBA00006499"/>
    </source>
</evidence>
<comment type="function">
    <text evidence="7">Hydrolyzes fatty acids from S-acylated cysteine residues in proteins with a strong preference for palmitoylated G-alpha proteins over other acyl substrates. Mediates the deacylation of G-alpha proteins such as GPA1 in vivo, but has weak or no activity toward palmitoylated Ras proteins. Has weak lysophospholipase activity in vitro; however such activity may not exist in vivo.</text>
</comment>
<protein>
    <recommendedName>
        <fullName evidence="3">Acyl-protein thioesterase 1</fullName>
        <ecNumber evidence="2">3.1.2.22</ecNumber>
    </recommendedName>
    <alternativeName>
        <fullName evidence="8">Palmitoyl-protein hydrolase</fullName>
    </alternativeName>
</protein>
<evidence type="ECO:0000256" key="3">
    <source>
        <dbReference type="ARBA" id="ARBA00014923"/>
    </source>
</evidence>
<dbReference type="GO" id="GO:0006631">
    <property type="term" value="P:fatty acid metabolic process"/>
    <property type="evidence" value="ECO:0007669"/>
    <property type="project" value="UniProtKB-KW"/>
</dbReference>
<feature type="domain" description="Phospholipase/carboxylesterase/thioesterase" evidence="11">
    <location>
        <begin position="107"/>
        <end position="305"/>
    </location>
</feature>